<evidence type="ECO:0000256" key="7">
    <source>
        <dbReference type="ARBA" id="ARBA00023027"/>
    </source>
</evidence>
<dbReference type="SUPFAM" id="SSF56399">
    <property type="entry name" value="ADP-ribosylation"/>
    <property type="match status" value="1"/>
</dbReference>
<evidence type="ECO:0000256" key="8">
    <source>
        <dbReference type="ARBA" id="ARBA00023043"/>
    </source>
</evidence>
<feature type="domain" description="SAM" evidence="14">
    <location>
        <begin position="896"/>
        <end position="959"/>
    </location>
</feature>
<dbReference type="InterPro" id="IPR001660">
    <property type="entry name" value="SAM"/>
</dbReference>
<evidence type="ECO:0000256" key="9">
    <source>
        <dbReference type="ARBA" id="ARBA00024347"/>
    </source>
</evidence>
<feature type="region of interest" description="Disordered" evidence="13">
    <location>
        <begin position="1"/>
        <end position="21"/>
    </location>
</feature>
<name>A0A6F9DUM7_9ASCI</name>
<dbReference type="FunFam" id="1.25.40.20:FF:000021">
    <property type="entry name" value="Poly [ADP-ribose] polymerase"/>
    <property type="match status" value="1"/>
</dbReference>
<proteinExistence type="evidence at transcript level"/>
<feature type="repeat" description="ANK" evidence="11">
    <location>
        <begin position="711"/>
        <end position="743"/>
    </location>
</feature>
<evidence type="ECO:0000259" key="15">
    <source>
        <dbReference type="PROSITE" id="PS51059"/>
    </source>
</evidence>
<dbReference type="AlphaFoldDB" id="A0A6F9DUM7"/>
<evidence type="ECO:0000313" key="16">
    <source>
        <dbReference type="EMBL" id="CAB3267144.1"/>
    </source>
</evidence>
<dbReference type="GO" id="GO:0004842">
    <property type="term" value="F:ubiquitin-protein transferase activity"/>
    <property type="evidence" value="ECO:0007669"/>
    <property type="project" value="TreeGrafter"/>
</dbReference>
<dbReference type="SMART" id="SM00248">
    <property type="entry name" value="ANK"/>
    <property type="match status" value="16"/>
</dbReference>
<dbReference type="SUPFAM" id="SSF47769">
    <property type="entry name" value="SAM/Pointed domain"/>
    <property type="match status" value="1"/>
</dbReference>
<dbReference type="InterPro" id="IPR036770">
    <property type="entry name" value="Ankyrin_rpt-contain_sf"/>
</dbReference>
<evidence type="ECO:0000256" key="12">
    <source>
        <dbReference type="RuleBase" id="RU362114"/>
    </source>
</evidence>
<keyword evidence="4" id="KW-0479">Metal-binding</keyword>
<keyword evidence="6" id="KW-0862">Zinc</keyword>
<dbReference type="GO" id="GO:0016779">
    <property type="term" value="F:nucleotidyltransferase activity"/>
    <property type="evidence" value="ECO:0007669"/>
    <property type="project" value="UniProtKB-KW"/>
</dbReference>
<organism evidence="16">
    <name type="scientific">Phallusia mammillata</name>
    <dbReference type="NCBI Taxonomy" id="59560"/>
    <lineage>
        <taxon>Eukaryota</taxon>
        <taxon>Metazoa</taxon>
        <taxon>Chordata</taxon>
        <taxon>Tunicata</taxon>
        <taxon>Ascidiacea</taxon>
        <taxon>Phlebobranchia</taxon>
        <taxon>Ascidiidae</taxon>
        <taxon>Phallusia</taxon>
    </lineage>
</organism>
<dbReference type="PANTHER" id="PTHR24171:SF8">
    <property type="entry name" value="BRCA1-ASSOCIATED RING DOMAIN PROTEIN 1"/>
    <property type="match status" value="1"/>
</dbReference>
<dbReference type="PRINTS" id="PR01415">
    <property type="entry name" value="ANKYRIN"/>
</dbReference>
<dbReference type="GO" id="GO:0031436">
    <property type="term" value="C:BRCA1-BARD1 complex"/>
    <property type="evidence" value="ECO:0007669"/>
    <property type="project" value="TreeGrafter"/>
</dbReference>
<dbReference type="Pfam" id="PF00023">
    <property type="entry name" value="Ank"/>
    <property type="match status" value="2"/>
</dbReference>
<feature type="repeat" description="ANK" evidence="11">
    <location>
        <begin position="558"/>
        <end position="590"/>
    </location>
</feature>
<keyword evidence="5" id="KW-0677">Repeat</keyword>
<dbReference type="Gene3D" id="1.10.150.50">
    <property type="entry name" value="Transcription Factor, Ets-1"/>
    <property type="match status" value="1"/>
</dbReference>
<reference evidence="16" key="1">
    <citation type="submission" date="2020-04" db="EMBL/GenBank/DDBJ databases">
        <authorList>
            <person name="Neveu A P."/>
        </authorList>
    </citation>
    <scope>NUCLEOTIDE SEQUENCE</scope>
    <source>
        <tissue evidence="16">Whole embryo</tissue>
    </source>
</reference>
<feature type="repeat" description="ANK" evidence="11">
    <location>
        <begin position="247"/>
        <end position="279"/>
    </location>
</feature>
<dbReference type="FunFam" id="1.25.40.20:FF:000011">
    <property type="entry name" value="Poly [ADP-ribose] polymerase"/>
    <property type="match status" value="1"/>
</dbReference>
<evidence type="ECO:0000256" key="6">
    <source>
        <dbReference type="ARBA" id="ARBA00022833"/>
    </source>
</evidence>
<evidence type="ECO:0000256" key="4">
    <source>
        <dbReference type="ARBA" id="ARBA00022723"/>
    </source>
</evidence>
<dbReference type="PANTHER" id="PTHR24171">
    <property type="entry name" value="ANKYRIN REPEAT DOMAIN-CONTAINING PROTEIN 39-RELATED"/>
    <property type="match status" value="1"/>
</dbReference>
<dbReference type="GO" id="GO:0046872">
    <property type="term" value="F:metal ion binding"/>
    <property type="evidence" value="ECO:0007669"/>
    <property type="project" value="UniProtKB-KW"/>
</dbReference>
<dbReference type="PROSITE" id="PS50088">
    <property type="entry name" value="ANK_REPEAT"/>
    <property type="match status" value="15"/>
</dbReference>
<dbReference type="FunFam" id="1.25.40.20:FF:000024">
    <property type="entry name" value="Poly [ADP-ribose] polymerase"/>
    <property type="match status" value="1"/>
</dbReference>
<evidence type="ECO:0000256" key="2">
    <source>
        <dbReference type="ARBA" id="ARBA00022679"/>
    </source>
</evidence>
<dbReference type="PROSITE" id="PS51059">
    <property type="entry name" value="PARP_CATALYTIC"/>
    <property type="match status" value="1"/>
</dbReference>
<feature type="repeat" description="ANK" evidence="11">
    <location>
        <begin position="280"/>
        <end position="312"/>
    </location>
</feature>
<dbReference type="Pfam" id="PF12796">
    <property type="entry name" value="Ank_2"/>
    <property type="match status" value="5"/>
</dbReference>
<dbReference type="InterPro" id="IPR002110">
    <property type="entry name" value="Ankyrin_rpt"/>
</dbReference>
<evidence type="ECO:0000256" key="3">
    <source>
        <dbReference type="ARBA" id="ARBA00022695"/>
    </source>
</evidence>
<feature type="repeat" description="ANK" evidence="11">
    <location>
        <begin position="127"/>
        <end position="159"/>
    </location>
</feature>
<comment type="similarity">
    <text evidence="9">Belongs to the ARTD/PARP family.</text>
</comment>
<feature type="repeat" description="ANK" evidence="11">
    <location>
        <begin position="367"/>
        <end position="402"/>
    </location>
</feature>
<dbReference type="Gene3D" id="6.20.320.10">
    <property type="match status" value="1"/>
</dbReference>
<dbReference type="CDD" id="cd01438">
    <property type="entry name" value="tankyrase_like"/>
    <property type="match status" value="1"/>
</dbReference>
<feature type="repeat" description="ANK" evidence="11">
    <location>
        <begin position="777"/>
        <end position="809"/>
    </location>
</feature>
<feature type="repeat" description="ANK" evidence="11">
    <location>
        <begin position="744"/>
        <end position="776"/>
    </location>
</feature>
<sequence>MANRHTGIAGGSSFAASTRPERNLTAPVARELFDACRNGDLNKVKKLVTTQNVNARDIEGRKSTPLHFAAGFGRKDVVEHLLQCGANVHAQDDGGLIPLHNACSFGHAEVVQLLLNHGADANARDNWNYTPLHESAIKGKLDVCVVLLQSGAEPNIRNADGKTAIELADASAKVVLSGEFKKDELLEAARAGYEDQLMELLTPLNVNCHASDGRKSTPLHLAAGYNRVGIVNLLLKQGADVHAKDKGGLVPLHNACSYGHFEVTELLIKHGANVNAMDLWQFTPLHEAASKNRVEVCSLLLAHGGDPTTVNCHSKSAVDVAPNRQLQEKLQYEFKGHSLLEAARQADLTKVKKNLTVESVLFRHPHTNESALHCAVASPYPKRKQVTELLIRKGANINDKNKEFLVPLHIAADKAHVDVLEVLLKNRAKVNSLDCLGQTALHRAAQLGLAQVCHLLLTHGIDPSIVSLQGYTAAQVATESIQQLIQEASASSSASSAPVGAVSNDIVPTVVANSSSSAATGTTDIELQLLEAAKSGDLEIIRKLCTPQNVNCRDTEGRLSTPLHFAAGYNRVAVVEFLLRHGADVHAKDKGGLVPLHNACSYGHYEVTELLVKHGAVVNVADLWKFTPLHEAAAKGKYEICKLLLRHGADPLKKNRDGNTPLDLVKDGDSDIQDLLRGDVALLDAAKKGCLARVQKLCTPDNINCRDQQGRNSTPLHLAAGYNNYEVAEYLIEHGADVNAQDKGGLIPLHNASSYGHVEIAALLIKSNASVNATDRWAFTPLHEAAQKGRTQLCTLLLAHGADPTMKNQEGQTPLDLATQDDVRSLLIDAMPPSMVPEPVAVSSSKPSTSYSSQTSSSALTPSEVLTNASADTTDIPTTSQARQPVPGTNENSSQINETAVMQLLERLGFTQYRELFEREKITLDVLAEMGHTELKELGIAAYGHRHKLIKASERLALAAADGAVDPIDDINLNSIKPFTRPTQQGSTLEDLPPDHKEYQSVLEEMQTTIREHRDGGVAGGVFKSYNIVKVQKVHNKRLRDRWIHRRKEICEENHNHSNDRMLFHGSPFIGAIVQKGFDERHAYIGGMFGAGIYFAENSSKSNQYVYGINGGTGCPMHKDRSCYICQRQMIFCRVTLGKSFLQFSAMKMAHAPPGHHSVIGRPSVGGLSHAEYVIYRGEQAFPEYLITYKIVKPTDAPATTSTS</sequence>
<feature type="repeat" description="ANK" evidence="11">
    <location>
        <begin position="436"/>
        <end position="468"/>
    </location>
</feature>
<feature type="repeat" description="ANK" evidence="11">
    <location>
        <begin position="624"/>
        <end position="656"/>
    </location>
</feature>
<feature type="repeat" description="ANK" evidence="11">
    <location>
        <begin position="214"/>
        <end position="246"/>
    </location>
</feature>
<keyword evidence="7 12" id="KW-0520">NAD</keyword>
<feature type="repeat" description="ANK" evidence="11">
    <location>
        <begin position="591"/>
        <end position="623"/>
    </location>
</feature>
<dbReference type="Pfam" id="PF00644">
    <property type="entry name" value="PARP"/>
    <property type="match status" value="1"/>
</dbReference>
<dbReference type="Gene3D" id="1.25.40.20">
    <property type="entry name" value="Ankyrin repeat-containing domain"/>
    <property type="match status" value="5"/>
</dbReference>
<feature type="domain" description="PARP catalytic" evidence="15">
    <location>
        <begin position="993"/>
        <end position="1198"/>
    </location>
</feature>
<keyword evidence="2 12" id="KW-0808">Transferase</keyword>
<dbReference type="PROSITE" id="PS50297">
    <property type="entry name" value="ANK_REP_REGION"/>
    <property type="match status" value="15"/>
</dbReference>
<evidence type="ECO:0000256" key="10">
    <source>
        <dbReference type="ARBA" id="ARBA00033987"/>
    </source>
</evidence>
<evidence type="ECO:0000256" key="5">
    <source>
        <dbReference type="ARBA" id="ARBA00022737"/>
    </source>
</evidence>
<feature type="repeat" description="ANK" evidence="11">
    <location>
        <begin position="61"/>
        <end position="93"/>
    </location>
</feature>
<dbReference type="GO" id="GO:0003950">
    <property type="term" value="F:NAD+ poly-ADP-ribosyltransferase activity"/>
    <property type="evidence" value="ECO:0007669"/>
    <property type="project" value="UniProtKB-UniRule"/>
</dbReference>
<evidence type="ECO:0000259" key="14">
    <source>
        <dbReference type="PROSITE" id="PS50105"/>
    </source>
</evidence>
<dbReference type="SMART" id="SM00454">
    <property type="entry name" value="SAM"/>
    <property type="match status" value="1"/>
</dbReference>
<dbReference type="FunFam" id="1.25.40.20:FF:000009">
    <property type="entry name" value="Poly [ADP-ribose] polymerase"/>
    <property type="match status" value="1"/>
</dbReference>
<keyword evidence="8 11" id="KW-0040">ANK repeat</keyword>
<evidence type="ECO:0000256" key="1">
    <source>
        <dbReference type="ARBA" id="ARBA00022676"/>
    </source>
</evidence>
<feature type="repeat" description="ANK" evidence="11">
    <location>
        <begin position="94"/>
        <end position="126"/>
    </location>
</feature>
<dbReference type="Gene3D" id="3.90.228.10">
    <property type="match status" value="1"/>
</dbReference>
<gene>
    <name evidence="16" type="primary">Tnks</name>
</gene>
<dbReference type="PROSITE" id="PS50105">
    <property type="entry name" value="SAM_DOMAIN"/>
    <property type="match status" value="1"/>
</dbReference>
<keyword evidence="3" id="KW-0548">Nucleotidyltransferase</keyword>
<dbReference type="SUPFAM" id="SSF48403">
    <property type="entry name" value="Ankyrin repeat"/>
    <property type="match status" value="3"/>
</dbReference>
<dbReference type="InterPro" id="IPR012317">
    <property type="entry name" value="Poly(ADP-ribose)pol_cat_dom"/>
</dbReference>
<protein>
    <recommendedName>
        <fullName evidence="12">Poly [ADP-ribose] polymerase</fullName>
        <shortName evidence="12">PARP</shortName>
        <ecNumber evidence="12">2.4.2.-</ecNumber>
    </recommendedName>
</protein>
<dbReference type="GO" id="GO:0070531">
    <property type="term" value="C:BRCA1-A complex"/>
    <property type="evidence" value="ECO:0007669"/>
    <property type="project" value="TreeGrafter"/>
</dbReference>
<dbReference type="FunFam" id="1.25.40.20:FF:000010">
    <property type="entry name" value="Poly [ADP-ribose] polymerase"/>
    <property type="match status" value="1"/>
</dbReference>
<keyword evidence="1 12" id="KW-0328">Glycosyltransferase</keyword>
<dbReference type="EMBL" id="LR791282">
    <property type="protein sequence ID" value="CAB3267144.1"/>
    <property type="molecule type" value="mRNA"/>
</dbReference>
<feature type="compositionally biased region" description="Polar residues" evidence="13">
    <location>
        <begin position="864"/>
        <end position="894"/>
    </location>
</feature>
<feature type="compositionally biased region" description="Low complexity" evidence="13">
    <location>
        <begin position="843"/>
        <end position="863"/>
    </location>
</feature>
<dbReference type="GO" id="GO:0085020">
    <property type="term" value="P:protein K6-linked ubiquitination"/>
    <property type="evidence" value="ECO:0007669"/>
    <property type="project" value="TreeGrafter"/>
</dbReference>
<dbReference type="FunFam" id="3.90.228.10:FF:000001">
    <property type="entry name" value="Poly [ADP-ribose] polymerase tankyrase-2"/>
    <property type="match status" value="1"/>
</dbReference>
<dbReference type="Pfam" id="PF07647">
    <property type="entry name" value="SAM_2"/>
    <property type="match status" value="1"/>
</dbReference>
<comment type="catalytic activity">
    <reaction evidence="10">
        <text>NAD(+) + (ADP-D-ribosyl)n-acceptor = nicotinamide + (ADP-D-ribosyl)n+1-acceptor + H(+).</text>
        <dbReference type="EC" id="2.4.2.30"/>
    </reaction>
</comment>
<accession>A0A6F9DUM7</accession>
<evidence type="ECO:0000256" key="13">
    <source>
        <dbReference type="SAM" id="MobiDB-lite"/>
    </source>
</evidence>
<dbReference type="InterPro" id="IPR013761">
    <property type="entry name" value="SAM/pointed_sf"/>
</dbReference>
<feature type="region of interest" description="Disordered" evidence="13">
    <location>
        <begin position="834"/>
        <end position="894"/>
    </location>
</feature>
<dbReference type="EC" id="2.4.2.-" evidence="12"/>
<feature type="repeat" description="ANK" evidence="11">
    <location>
        <begin position="403"/>
        <end position="435"/>
    </location>
</feature>
<evidence type="ECO:0000256" key="11">
    <source>
        <dbReference type="PROSITE-ProRule" id="PRU00023"/>
    </source>
</evidence>